<keyword evidence="2" id="KW-1133">Transmembrane helix</keyword>
<evidence type="ECO:0000256" key="1">
    <source>
        <dbReference type="SAM" id="MobiDB-lite"/>
    </source>
</evidence>
<keyword evidence="2" id="KW-0812">Transmembrane</keyword>
<dbReference type="InterPro" id="IPR021235">
    <property type="entry name" value="DUF2637"/>
</dbReference>
<evidence type="ECO:0000313" key="4">
    <source>
        <dbReference type="Proteomes" id="UP000805614"/>
    </source>
</evidence>
<comment type="caution">
    <text evidence="3">The sequence shown here is derived from an EMBL/GenBank/DDBJ whole genome shotgun (WGS) entry which is preliminary data.</text>
</comment>
<reference evidence="3 4" key="1">
    <citation type="submission" date="2020-06" db="EMBL/GenBank/DDBJ databases">
        <title>Actinomadura xiongansis sp. nov., isolated from soil of Baiyangdian.</title>
        <authorList>
            <person name="Zhang X."/>
        </authorList>
    </citation>
    <scope>NUCLEOTIDE SEQUENCE [LARGE SCALE GENOMIC DNA]</scope>
    <source>
        <strain evidence="3 4">HBUM206468</strain>
    </source>
</reference>
<name>A0ABR7LHC6_9ACTN</name>
<dbReference type="Pfam" id="PF10935">
    <property type="entry name" value="DUF2637"/>
    <property type="match status" value="1"/>
</dbReference>
<feature type="compositionally biased region" description="Low complexity" evidence="1">
    <location>
        <begin position="219"/>
        <end position="238"/>
    </location>
</feature>
<evidence type="ECO:0000256" key="2">
    <source>
        <dbReference type="SAM" id="Phobius"/>
    </source>
</evidence>
<protein>
    <submittedName>
        <fullName evidence="3">DUF2637 domain-containing protein</fullName>
    </submittedName>
</protein>
<feature type="region of interest" description="Disordered" evidence="1">
    <location>
        <begin position="204"/>
        <end position="238"/>
    </location>
</feature>
<proteinExistence type="predicted"/>
<feature type="transmembrane region" description="Helical" evidence="2">
    <location>
        <begin position="107"/>
        <end position="127"/>
    </location>
</feature>
<feature type="transmembrane region" description="Helical" evidence="2">
    <location>
        <begin position="12"/>
        <end position="32"/>
    </location>
</feature>
<keyword evidence="2" id="KW-0472">Membrane</keyword>
<organism evidence="3 4">
    <name type="scientific">Actinomadura alba</name>
    <dbReference type="NCBI Taxonomy" id="406431"/>
    <lineage>
        <taxon>Bacteria</taxon>
        <taxon>Bacillati</taxon>
        <taxon>Actinomycetota</taxon>
        <taxon>Actinomycetes</taxon>
        <taxon>Streptosporangiales</taxon>
        <taxon>Thermomonosporaceae</taxon>
        <taxon>Actinomadura</taxon>
    </lineage>
</organism>
<feature type="transmembrane region" description="Helical" evidence="2">
    <location>
        <begin position="52"/>
        <end position="74"/>
    </location>
</feature>
<accession>A0ABR7LHC6</accession>
<dbReference type="EMBL" id="JABVEC010000001">
    <property type="protein sequence ID" value="MBC6464242.1"/>
    <property type="molecule type" value="Genomic_DNA"/>
</dbReference>
<evidence type="ECO:0000313" key="3">
    <source>
        <dbReference type="EMBL" id="MBC6464242.1"/>
    </source>
</evidence>
<dbReference type="Proteomes" id="UP000805614">
    <property type="component" value="Unassembled WGS sequence"/>
</dbReference>
<keyword evidence="4" id="KW-1185">Reference proteome</keyword>
<sequence length="238" mass="24210">MSKQPPAAATGGLMPAAGGTLLAALAAITAIISYQHGLQVVRASGTTGWVAYLVPLVPDLSIAACSLAVLLAALHGLGRPPLAWAGLVFGVAATLCMNIAAGWTHGYAGALVSALAPVALLLSYETLMDMIRRIRQRAEQQPPAAAAEHGVQCPHRPVVGCMESAVQYFVCERDCHGETPTFTAAAAAFGVNRNKLSDAVDAADRTAAGEPDEEPAPLPAAHTNNGHAHAAAAGLEGA</sequence>
<feature type="transmembrane region" description="Helical" evidence="2">
    <location>
        <begin position="81"/>
        <end position="101"/>
    </location>
</feature>
<dbReference type="RefSeq" id="WP_187241174.1">
    <property type="nucleotide sequence ID" value="NZ_BAAAOK010000011.1"/>
</dbReference>
<gene>
    <name evidence="3" type="ORF">HKK74_01825</name>
</gene>